<dbReference type="InterPro" id="IPR000315">
    <property type="entry name" value="Znf_B-box"/>
</dbReference>
<evidence type="ECO:0000256" key="1">
    <source>
        <dbReference type="SAM" id="Phobius"/>
    </source>
</evidence>
<protein>
    <submittedName>
        <fullName evidence="3">B-box zinc finger protein</fullName>
    </submittedName>
</protein>
<dbReference type="Pfam" id="PF00643">
    <property type="entry name" value="zf-B_box"/>
    <property type="match status" value="1"/>
</dbReference>
<accession>A0ABU5GZA9</accession>
<dbReference type="RefSeq" id="WP_321545251.1">
    <property type="nucleotide sequence ID" value="NZ_JAXIVS010000003.1"/>
</dbReference>
<organism evidence="3 4">
    <name type="scientific">Hyalangium rubrum</name>
    <dbReference type="NCBI Taxonomy" id="3103134"/>
    <lineage>
        <taxon>Bacteria</taxon>
        <taxon>Pseudomonadati</taxon>
        <taxon>Myxococcota</taxon>
        <taxon>Myxococcia</taxon>
        <taxon>Myxococcales</taxon>
        <taxon>Cystobacterineae</taxon>
        <taxon>Archangiaceae</taxon>
        <taxon>Hyalangium</taxon>
    </lineage>
</organism>
<evidence type="ECO:0000313" key="4">
    <source>
        <dbReference type="Proteomes" id="UP001291309"/>
    </source>
</evidence>
<name>A0ABU5GZA9_9BACT</name>
<keyword evidence="4" id="KW-1185">Reference proteome</keyword>
<keyword evidence="1" id="KW-0472">Membrane</keyword>
<dbReference type="EMBL" id="JAXIVS010000003">
    <property type="protein sequence ID" value="MDY7226520.1"/>
    <property type="molecule type" value="Genomic_DNA"/>
</dbReference>
<feature type="domain" description="B box-type" evidence="2">
    <location>
        <begin position="8"/>
        <end position="35"/>
    </location>
</feature>
<feature type="transmembrane region" description="Helical" evidence="1">
    <location>
        <begin position="73"/>
        <end position="100"/>
    </location>
</feature>
<sequence length="135" mass="14358">MNHFPPEGATCPGHPEAPATWTCGRCGSFMCAECERRTRPEARPMCPACWELRGRNVTVNQARSGTGLQTAGLVLGVISLIPMCVAIQIASLVLNIVALVKSKEPPADKVRWQPITGLILTAVGLVATVLIAVLN</sequence>
<comment type="caution">
    <text evidence="3">The sequence shown here is derived from an EMBL/GenBank/DDBJ whole genome shotgun (WGS) entry which is preliminary data.</text>
</comment>
<gene>
    <name evidence="3" type="ORF">SYV04_08990</name>
</gene>
<keyword evidence="1" id="KW-1133">Transmembrane helix</keyword>
<reference evidence="3 4" key="1">
    <citation type="submission" date="2023-12" db="EMBL/GenBank/DDBJ databases">
        <title>the genome sequence of Hyalangium sp. s54d21.</title>
        <authorList>
            <person name="Zhang X."/>
        </authorList>
    </citation>
    <scope>NUCLEOTIDE SEQUENCE [LARGE SCALE GENOMIC DNA]</scope>
    <source>
        <strain evidence="4">s54d21</strain>
    </source>
</reference>
<keyword evidence="1" id="KW-0812">Transmembrane</keyword>
<evidence type="ECO:0000259" key="2">
    <source>
        <dbReference type="Pfam" id="PF00643"/>
    </source>
</evidence>
<feature type="transmembrane region" description="Helical" evidence="1">
    <location>
        <begin position="112"/>
        <end position="134"/>
    </location>
</feature>
<proteinExistence type="predicted"/>
<dbReference type="Proteomes" id="UP001291309">
    <property type="component" value="Unassembled WGS sequence"/>
</dbReference>
<evidence type="ECO:0000313" key="3">
    <source>
        <dbReference type="EMBL" id="MDY7226520.1"/>
    </source>
</evidence>